<dbReference type="InterPro" id="IPR008984">
    <property type="entry name" value="SMAD_FHA_dom_sf"/>
</dbReference>
<gene>
    <name evidence="4" type="ORF">NN4_01500</name>
</gene>
<dbReference type="AlphaFoldDB" id="A0A511M4Q1"/>
<dbReference type="RefSeq" id="WP_246180629.1">
    <property type="nucleotide sequence ID" value="NZ_BJXA01000001.1"/>
</dbReference>
<evidence type="ECO:0000313" key="5">
    <source>
        <dbReference type="Proteomes" id="UP000321424"/>
    </source>
</evidence>
<keyword evidence="1" id="KW-0597">Phosphoprotein</keyword>
<feature type="region of interest" description="Disordered" evidence="2">
    <location>
        <begin position="196"/>
        <end position="218"/>
    </location>
</feature>
<dbReference type="Pfam" id="PF00498">
    <property type="entry name" value="FHA"/>
    <property type="match status" value="1"/>
</dbReference>
<accession>A0A511M4Q1</accession>
<dbReference type="Proteomes" id="UP000321424">
    <property type="component" value="Unassembled WGS sequence"/>
</dbReference>
<dbReference type="CDD" id="cd00060">
    <property type="entry name" value="FHA"/>
    <property type="match status" value="1"/>
</dbReference>
<dbReference type="SUPFAM" id="SSF49879">
    <property type="entry name" value="SMAD/FHA domain"/>
    <property type="match status" value="1"/>
</dbReference>
<feature type="region of interest" description="Disordered" evidence="2">
    <location>
        <begin position="235"/>
        <end position="525"/>
    </location>
</feature>
<evidence type="ECO:0000313" key="4">
    <source>
        <dbReference type="EMBL" id="GEM35631.1"/>
    </source>
</evidence>
<dbReference type="Gene3D" id="2.60.200.20">
    <property type="match status" value="1"/>
</dbReference>
<reference evidence="4 5" key="1">
    <citation type="submission" date="2019-07" db="EMBL/GenBank/DDBJ databases">
        <title>Whole genome shotgun sequence of Nocardia ninae NBRC 108245.</title>
        <authorList>
            <person name="Hosoyama A."/>
            <person name="Uohara A."/>
            <person name="Ohji S."/>
            <person name="Ichikawa N."/>
        </authorList>
    </citation>
    <scope>NUCLEOTIDE SEQUENCE [LARGE SCALE GENOMIC DNA]</scope>
    <source>
        <strain evidence="4 5">NBRC 108245</strain>
    </source>
</reference>
<dbReference type="EMBL" id="BJXA01000001">
    <property type="protein sequence ID" value="GEM35631.1"/>
    <property type="molecule type" value="Genomic_DNA"/>
</dbReference>
<evidence type="ECO:0000259" key="3">
    <source>
        <dbReference type="PROSITE" id="PS50006"/>
    </source>
</evidence>
<evidence type="ECO:0000256" key="2">
    <source>
        <dbReference type="SAM" id="MobiDB-lite"/>
    </source>
</evidence>
<organism evidence="4 5">
    <name type="scientific">Nocardia ninae NBRC 108245</name>
    <dbReference type="NCBI Taxonomy" id="1210091"/>
    <lineage>
        <taxon>Bacteria</taxon>
        <taxon>Bacillati</taxon>
        <taxon>Actinomycetota</taxon>
        <taxon>Actinomycetes</taxon>
        <taxon>Mycobacteriales</taxon>
        <taxon>Nocardiaceae</taxon>
        <taxon>Nocardia</taxon>
    </lineage>
</organism>
<dbReference type="InterPro" id="IPR000253">
    <property type="entry name" value="FHA_dom"/>
</dbReference>
<protein>
    <recommendedName>
        <fullName evidence="3">FHA domain-containing protein</fullName>
    </recommendedName>
</protein>
<sequence>MSRQIEVLPGRHLVASSGGVVVLVAHRDTGAVTADSVAARAMTALLGIVRQATSNEPRRSGRTVARLATNWLMGLDNGDEDAVEFGVITPGDGGVAVFLHGGVTAVLGGVDRSEILRGREAGFTVDRVVTPAPGVGVGLFVDEVGEVAEKLPERGVFALGEGTAPGGAVVLWFGAGGLTTGAEGIPLRGVEAQIGGESQPGGEQQIGRHPQPEFGQFHGVPRQRDAEAQFGVQPRFGLDEQRGVRQQHGAETPIGGHAPREFDEQHGGVTPVGGHAPREFDEQHGGVTPVGGQAPRGFEEQHGAGQQHGAEAQRAELPGGAPPRAPEPWKPDHIADAGTEYHSTSAGSRDRGATGPRGAEQRRTSDLRKQDDLAEVGTEYYSASPVSREPEASGPTGGEQQYGFAPQQVPDLRKRDDLADAATEQYGASAVSRKSDAASSMTPPRTQIPPMGGVAESQGESSSSANPVVRGPQVPPMDAVAEQSSGSSPAVGPAQPHDRVLPPSTPRLPKPVGTGQSESVAHSGAQHGIVRPESVAAQHFPDHPAARDADLEETVVPGEALAPRVRDGGVVAESRGVVVKGFKCARDHLNDPRVSFCAVCGIRMDQLTCILTDGIRPPLGLLLLDDGTSFVLDNDCVLGREPEHAEAVARGARPVRVEDHSGGMSRAHAEIRLIDWDVTVVDGGSTNGTHIRQPGHQDWTRAIPGHPVKLTPGAQIQLGGRVATFDSQHGQL</sequence>
<dbReference type="PROSITE" id="PS50006">
    <property type="entry name" value="FHA_DOMAIN"/>
    <property type="match status" value="1"/>
</dbReference>
<keyword evidence="5" id="KW-1185">Reference proteome</keyword>
<feature type="compositionally biased region" description="Basic and acidic residues" evidence="2">
    <location>
        <begin position="359"/>
        <end position="372"/>
    </location>
</feature>
<name>A0A511M4Q1_9NOCA</name>
<evidence type="ECO:0000256" key="1">
    <source>
        <dbReference type="ARBA" id="ARBA00022553"/>
    </source>
</evidence>
<comment type="caution">
    <text evidence="4">The sequence shown here is derived from an EMBL/GenBank/DDBJ whole genome shotgun (WGS) entry which is preliminary data.</text>
</comment>
<proteinExistence type="predicted"/>
<feature type="domain" description="FHA" evidence="3">
    <location>
        <begin position="636"/>
        <end position="691"/>
    </location>
</feature>